<evidence type="ECO:0000313" key="3">
    <source>
        <dbReference type="Proteomes" id="UP001250181"/>
    </source>
</evidence>
<evidence type="ECO:0000313" key="2">
    <source>
        <dbReference type="EMBL" id="MDT9686411.1"/>
    </source>
</evidence>
<dbReference type="SUPFAM" id="SSF56747">
    <property type="entry name" value="Prim-pol domain"/>
    <property type="match status" value="1"/>
</dbReference>
<dbReference type="RefSeq" id="WP_315881443.1">
    <property type="nucleotide sequence ID" value="NZ_JAWCTQ010000065.1"/>
</dbReference>
<dbReference type="EMBL" id="JAWCTQ010000065">
    <property type="protein sequence ID" value="MDT9686411.1"/>
    <property type="molecule type" value="Genomic_DNA"/>
</dbReference>
<dbReference type="Proteomes" id="UP001250181">
    <property type="component" value="Unassembled WGS sequence"/>
</dbReference>
<comment type="caution">
    <text evidence="2">The sequence shown here is derived from an EMBL/GenBank/DDBJ whole genome shotgun (WGS) entry which is preliminary data.</text>
</comment>
<organism evidence="2 3">
    <name type="scientific">Streptomyces tamarix</name>
    <dbReference type="NCBI Taxonomy" id="3078565"/>
    <lineage>
        <taxon>Bacteria</taxon>
        <taxon>Bacillati</taxon>
        <taxon>Actinomycetota</taxon>
        <taxon>Actinomycetes</taxon>
        <taxon>Kitasatosporales</taxon>
        <taxon>Streptomycetaceae</taxon>
        <taxon>Streptomyces</taxon>
    </lineage>
</organism>
<sequence>MFPEAVNGIETLRAQLDIRGLTDWPETFTVMTPHQGLHLYFRVPADCTIGSVSGGRSPLGPGIDVRGPGRRRGGYLVGPGSIVGGLPYLIARDVPVAPLPDWIAALLTPQEG</sequence>
<reference evidence="2 3" key="1">
    <citation type="submission" date="2023-09" db="EMBL/GenBank/DDBJ databases">
        <title>Streptomyces sp. nov.: A antagonism against Alternaria gaisen Producing Streptochlin, Isolated from Tamarix root soil.</title>
        <authorList>
            <person name="Chen Y."/>
        </authorList>
    </citation>
    <scope>NUCLEOTIDE SEQUENCE [LARGE SCALE GENOMIC DNA]</scope>
    <source>
        <strain evidence="2 3">TRM76323</strain>
    </source>
</reference>
<accession>A0ABU3QV29</accession>
<protein>
    <submittedName>
        <fullName evidence="2">Bifunctional DNA primase/polymerase</fullName>
    </submittedName>
</protein>
<dbReference type="Pfam" id="PF09250">
    <property type="entry name" value="Prim-Pol"/>
    <property type="match status" value="1"/>
</dbReference>
<feature type="domain" description="DNA primase/polymerase bifunctional N-terminal" evidence="1">
    <location>
        <begin position="14"/>
        <end position="102"/>
    </location>
</feature>
<dbReference type="InterPro" id="IPR015330">
    <property type="entry name" value="DNA_primase/pol_bifunc_N"/>
</dbReference>
<keyword evidence="3" id="KW-1185">Reference proteome</keyword>
<proteinExistence type="predicted"/>
<gene>
    <name evidence="2" type="ORF">RND61_30715</name>
</gene>
<name>A0ABU3QV29_9ACTN</name>
<evidence type="ECO:0000259" key="1">
    <source>
        <dbReference type="Pfam" id="PF09250"/>
    </source>
</evidence>